<accession>A0ABR6U8B9</accession>
<dbReference type="PANTHER" id="PTHR35273">
    <property type="entry name" value="ALPHA-1,4 POLYGALACTOSAMINIDASE, PUTATIVE (AFU_ORTHOLOGUE AFUA_3G07890)-RELATED"/>
    <property type="match status" value="1"/>
</dbReference>
<sequence>MTPVVRLPALVVALLSIVLLAGPAASDGPLEIEPLPVGTHADYQLGGVRPVPASVGIVVRDRRAEPAGRYDVCYVNAFQTQPGERRFWRERRHLVLREGGRPVTDEAWGEWLLDLRTPAKRRALARVVGRWVDRCAKDGYEAVEYDNLDSFTRSRGLLRRRQALAYARLVVAEAHEAGLAAAQKNLAGYDGTKVGFDFAVAEECGRYRECGAYAAAYGRRVVAVEYRKQDFRRACRHWGVRLPVVLRDLAVSPTGVRRFC</sequence>
<keyword evidence="1" id="KW-0732">Signal</keyword>
<dbReference type="SUPFAM" id="SSF51445">
    <property type="entry name" value="(Trans)glycosidases"/>
    <property type="match status" value="1"/>
</dbReference>
<dbReference type="PANTHER" id="PTHR35273:SF2">
    <property type="entry name" value="ALPHA-GALACTOSIDASE"/>
    <property type="match status" value="1"/>
</dbReference>
<evidence type="ECO:0000313" key="3">
    <source>
        <dbReference type="EMBL" id="MBC2960697.1"/>
    </source>
</evidence>
<organism evidence="3 4">
    <name type="scientific">Nocardioides deserti</name>
    <dbReference type="NCBI Taxonomy" id="1588644"/>
    <lineage>
        <taxon>Bacteria</taxon>
        <taxon>Bacillati</taxon>
        <taxon>Actinomycetota</taxon>
        <taxon>Actinomycetes</taxon>
        <taxon>Propionibacteriales</taxon>
        <taxon>Nocardioidaceae</taxon>
        <taxon>Nocardioides</taxon>
    </lineage>
</organism>
<dbReference type="Proteomes" id="UP000604001">
    <property type="component" value="Unassembled WGS sequence"/>
</dbReference>
<keyword evidence="4" id="KW-1185">Reference proteome</keyword>
<evidence type="ECO:0000259" key="2">
    <source>
        <dbReference type="Pfam" id="PF03537"/>
    </source>
</evidence>
<reference evidence="3 4" key="1">
    <citation type="submission" date="2020-08" db="EMBL/GenBank/DDBJ databases">
        <title>novel species in genus Nocardioides.</title>
        <authorList>
            <person name="Zhang G."/>
        </authorList>
    </citation>
    <scope>NUCLEOTIDE SEQUENCE [LARGE SCALE GENOMIC DNA]</scope>
    <source>
        <strain evidence="3 4">SC8A-24</strain>
    </source>
</reference>
<dbReference type="Pfam" id="PF03537">
    <property type="entry name" value="Glyco_hydro_114"/>
    <property type="match status" value="1"/>
</dbReference>
<feature type="chain" id="PRO_5045440178" evidence="1">
    <location>
        <begin position="22"/>
        <end position="260"/>
    </location>
</feature>
<protein>
    <submittedName>
        <fullName evidence="3">Endo alpha-1,4 polygalactosaminidase</fullName>
    </submittedName>
</protein>
<feature type="signal peptide" evidence="1">
    <location>
        <begin position="1"/>
        <end position="21"/>
    </location>
</feature>
<proteinExistence type="predicted"/>
<gene>
    <name evidence="3" type="ORF">H7344_10375</name>
</gene>
<dbReference type="InterPro" id="IPR013785">
    <property type="entry name" value="Aldolase_TIM"/>
</dbReference>
<dbReference type="InterPro" id="IPR004352">
    <property type="entry name" value="GH114_TIM-barrel"/>
</dbReference>
<name>A0ABR6U8B9_9ACTN</name>
<feature type="domain" description="Glycoside-hydrolase family GH114 TIM-barrel" evidence="2">
    <location>
        <begin position="42"/>
        <end position="238"/>
    </location>
</feature>
<dbReference type="InterPro" id="IPR017853">
    <property type="entry name" value="GH"/>
</dbReference>
<comment type="caution">
    <text evidence="3">The sequence shown here is derived from an EMBL/GenBank/DDBJ whole genome shotgun (WGS) entry which is preliminary data.</text>
</comment>
<dbReference type="Gene3D" id="3.20.20.70">
    <property type="entry name" value="Aldolase class I"/>
    <property type="match status" value="1"/>
</dbReference>
<evidence type="ECO:0000256" key="1">
    <source>
        <dbReference type="SAM" id="SignalP"/>
    </source>
</evidence>
<dbReference type="EMBL" id="JACMYC010000005">
    <property type="protein sequence ID" value="MBC2960697.1"/>
    <property type="molecule type" value="Genomic_DNA"/>
</dbReference>
<evidence type="ECO:0000313" key="4">
    <source>
        <dbReference type="Proteomes" id="UP000604001"/>
    </source>
</evidence>